<keyword evidence="1" id="KW-0472">Membrane</keyword>
<keyword evidence="1" id="KW-1133">Transmembrane helix</keyword>
<reference evidence="2" key="1">
    <citation type="submission" date="2020-03" db="EMBL/GenBank/DDBJ databases">
        <title>The deep terrestrial virosphere.</title>
        <authorList>
            <person name="Holmfeldt K."/>
            <person name="Nilsson E."/>
            <person name="Simone D."/>
            <person name="Lopez-Fernandez M."/>
            <person name="Wu X."/>
            <person name="de Brujin I."/>
            <person name="Lundin D."/>
            <person name="Andersson A."/>
            <person name="Bertilsson S."/>
            <person name="Dopson M."/>
        </authorList>
    </citation>
    <scope>NUCLEOTIDE SEQUENCE</scope>
    <source>
        <strain evidence="3">MM415A00370</strain>
        <strain evidence="2">MM415B00745</strain>
    </source>
</reference>
<feature type="transmembrane region" description="Helical" evidence="1">
    <location>
        <begin position="14"/>
        <end position="32"/>
    </location>
</feature>
<evidence type="ECO:0000313" key="2">
    <source>
        <dbReference type="EMBL" id="QJA62639.1"/>
    </source>
</evidence>
<feature type="transmembrane region" description="Helical" evidence="1">
    <location>
        <begin position="38"/>
        <end position="55"/>
    </location>
</feature>
<dbReference type="EMBL" id="MT142496">
    <property type="protein sequence ID" value="QJA82787.1"/>
    <property type="molecule type" value="Genomic_DNA"/>
</dbReference>
<accession>A0A6M3IYA8</accession>
<dbReference type="AlphaFoldDB" id="A0A6M3IYA8"/>
<proteinExistence type="predicted"/>
<organism evidence="2">
    <name type="scientific">viral metagenome</name>
    <dbReference type="NCBI Taxonomy" id="1070528"/>
    <lineage>
        <taxon>unclassified sequences</taxon>
        <taxon>metagenomes</taxon>
        <taxon>organismal metagenomes</taxon>
    </lineage>
</organism>
<gene>
    <name evidence="3" type="ORF">MM415A00370_0004</name>
    <name evidence="2" type="ORF">MM415B00745_0006</name>
</gene>
<protein>
    <submittedName>
        <fullName evidence="2">Uncharacterized protein</fullName>
    </submittedName>
</protein>
<dbReference type="EMBL" id="MT141477">
    <property type="protein sequence ID" value="QJA62639.1"/>
    <property type="molecule type" value="Genomic_DNA"/>
</dbReference>
<sequence>MLDFIKDLRLEQPILFYTAIVIIPLWCGWVVYLIILGSYTALIITIACFFIGLLLK</sequence>
<evidence type="ECO:0000256" key="1">
    <source>
        <dbReference type="SAM" id="Phobius"/>
    </source>
</evidence>
<keyword evidence="1" id="KW-0812">Transmembrane</keyword>
<name>A0A6M3IYA8_9ZZZZ</name>
<evidence type="ECO:0000313" key="3">
    <source>
        <dbReference type="EMBL" id="QJA82787.1"/>
    </source>
</evidence>